<dbReference type="EMBL" id="JBIACK010000025">
    <property type="protein sequence ID" value="MFE8704105.1"/>
    <property type="molecule type" value="Genomic_DNA"/>
</dbReference>
<gene>
    <name evidence="2" type="ORF">ACFYKX_26410</name>
</gene>
<keyword evidence="1" id="KW-0472">Membrane</keyword>
<accession>A0ABW6KLI5</accession>
<evidence type="ECO:0000313" key="3">
    <source>
        <dbReference type="Proteomes" id="UP001601059"/>
    </source>
</evidence>
<feature type="transmembrane region" description="Helical" evidence="1">
    <location>
        <begin position="6"/>
        <end position="24"/>
    </location>
</feature>
<sequence>MGALLTGLYIISLAAIILGVFYIAPKNLQKKILEYVGGLDQ</sequence>
<reference evidence="2 3" key="1">
    <citation type="submission" date="2024-08" db="EMBL/GenBank/DDBJ databases">
        <title>Two novel Cytobacillus novel species.</title>
        <authorList>
            <person name="Liu G."/>
        </authorList>
    </citation>
    <scope>NUCLEOTIDE SEQUENCE [LARGE SCALE GENOMIC DNA]</scope>
    <source>
        <strain evidence="2 3">FJAT-54145</strain>
    </source>
</reference>
<name>A0ABW6KLI5_9BACI</name>
<organism evidence="2 3">
    <name type="scientific">Cytobacillus spartinae</name>
    <dbReference type="NCBI Taxonomy" id="3299023"/>
    <lineage>
        <taxon>Bacteria</taxon>
        <taxon>Bacillati</taxon>
        <taxon>Bacillota</taxon>
        <taxon>Bacilli</taxon>
        <taxon>Bacillales</taxon>
        <taxon>Bacillaceae</taxon>
        <taxon>Cytobacillus</taxon>
    </lineage>
</organism>
<evidence type="ECO:0000313" key="2">
    <source>
        <dbReference type="EMBL" id="MFE8704105.1"/>
    </source>
</evidence>
<comment type="caution">
    <text evidence="2">The sequence shown here is derived from an EMBL/GenBank/DDBJ whole genome shotgun (WGS) entry which is preliminary data.</text>
</comment>
<protein>
    <submittedName>
        <fullName evidence="2">Uncharacterized protein</fullName>
    </submittedName>
</protein>
<evidence type="ECO:0000256" key="1">
    <source>
        <dbReference type="SAM" id="Phobius"/>
    </source>
</evidence>
<dbReference type="Proteomes" id="UP001601059">
    <property type="component" value="Unassembled WGS sequence"/>
</dbReference>
<dbReference type="RefSeq" id="WP_389365194.1">
    <property type="nucleotide sequence ID" value="NZ_JBIACK010000025.1"/>
</dbReference>
<keyword evidence="1" id="KW-1133">Transmembrane helix</keyword>
<keyword evidence="3" id="KW-1185">Reference proteome</keyword>
<proteinExistence type="predicted"/>
<keyword evidence="1" id="KW-0812">Transmembrane</keyword>